<reference evidence="2 3" key="1">
    <citation type="submission" date="2024-08" db="EMBL/GenBank/DDBJ databases">
        <title>Gnathostoma spinigerum genome.</title>
        <authorList>
            <person name="Gonzalez-Bertolin B."/>
            <person name="Monzon S."/>
            <person name="Zaballos A."/>
            <person name="Jimenez P."/>
            <person name="Dekumyoy P."/>
            <person name="Varona S."/>
            <person name="Cuesta I."/>
            <person name="Sumanam S."/>
            <person name="Adisakwattana P."/>
            <person name="Gasser R.B."/>
            <person name="Hernandez-Gonzalez A."/>
            <person name="Young N.D."/>
            <person name="Perteguer M.J."/>
        </authorList>
    </citation>
    <scope>NUCLEOTIDE SEQUENCE [LARGE SCALE GENOMIC DNA]</scope>
    <source>
        <strain evidence="2">AL3</strain>
        <tissue evidence="2">Liver</tissue>
    </source>
</reference>
<dbReference type="PANTHER" id="PTHR46709:SF6">
    <property type="entry name" value="G-PROTEIN COUPLED RECEPTORS FAMILY 1 PROFILE DOMAIN-CONTAINING PROTEIN"/>
    <property type="match status" value="1"/>
</dbReference>
<keyword evidence="1" id="KW-1133">Transmembrane helix</keyword>
<feature type="transmembrane region" description="Helical" evidence="1">
    <location>
        <begin position="105"/>
        <end position="125"/>
    </location>
</feature>
<name>A0ABD6EZK3_9BILA</name>
<gene>
    <name evidence="2" type="ORF">AB6A40_008474</name>
</gene>
<keyword evidence="1" id="KW-0472">Membrane</keyword>
<dbReference type="AlphaFoldDB" id="A0ABD6EZK3"/>
<dbReference type="Proteomes" id="UP001608902">
    <property type="component" value="Unassembled WGS sequence"/>
</dbReference>
<keyword evidence="1" id="KW-0812">Transmembrane</keyword>
<evidence type="ECO:0000313" key="3">
    <source>
        <dbReference type="Proteomes" id="UP001608902"/>
    </source>
</evidence>
<feature type="transmembrane region" description="Helical" evidence="1">
    <location>
        <begin position="23"/>
        <end position="47"/>
    </location>
</feature>
<proteinExistence type="predicted"/>
<keyword evidence="3" id="KW-1185">Reference proteome</keyword>
<dbReference type="PANTHER" id="PTHR46709">
    <property type="entry name" value="PROTEIN CBG23488-RELATED"/>
    <property type="match status" value="1"/>
</dbReference>
<evidence type="ECO:0008006" key="4">
    <source>
        <dbReference type="Google" id="ProtNLM"/>
    </source>
</evidence>
<dbReference type="SUPFAM" id="SSF81321">
    <property type="entry name" value="Family A G protein-coupled receptor-like"/>
    <property type="match status" value="1"/>
</dbReference>
<sequence>MENLDYEEEECLYMGTDYLSVKIYLIGIFATSIAVISIVFNSFFTLVFIYNSQLRHSPIFYFGIIAVIDIVMAFNYIALMAVPVYMDEYELIWLYHLFLSYFRPMMAESACAMFSSMLLIVLATTERLLRTFDSINCAKMRRILERNRPLVCTVLILAAAVYKICV</sequence>
<comment type="caution">
    <text evidence="2">The sequence shown here is derived from an EMBL/GenBank/DDBJ whole genome shotgun (WGS) entry which is preliminary data.</text>
</comment>
<feature type="transmembrane region" description="Helical" evidence="1">
    <location>
        <begin position="59"/>
        <end position="85"/>
    </location>
</feature>
<feature type="non-terminal residue" evidence="2">
    <location>
        <position position="166"/>
    </location>
</feature>
<protein>
    <recommendedName>
        <fullName evidence="4">G-protein coupled receptors family 1 profile domain-containing protein</fullName>
    </recommendedName>
</protein>
<evidence type="ECO:0000256" key="1">
    <source>
        <dbReference type="SAM" id="Phobius"/>
    </source>
</evidence>
<organism evidence="2 3">
    <name type="scientific">Gnathostoma spinigerum</name>
    <dbReference type="NCBI Taxonomy" id="75299"/>
    <lineage>
        <taxon>Eukaryota</taxon>
        <taxon>Metazoa</taxon>
        <taxon>Ecdysozoa</taxon>
        <taxon>Nematoda</taxon>
        <taxon>Chromadorea</taxon>
        <taxon>Rhabditida</taxon>
        <taxon>Spirurina</taxon>
        <taxon>Gnathostomatomorpha</taxon>
        <taxon>Gnathostomatoidea</taxon>
        <taxon>Gnathostomatidae</taxon>
        <taxon>Gnathostoma</taxon>
    </lineage>
</organism>
<dbReference type="Gene3D" id="1.20.1070.10">
    <property type="entry name" value="Rhodopsin 7-helix transmembrane proteins"/>
    <property type="match status" value="1"/>
</dbReference>
<evidence type="ECO:0000313" key="2">
    <source>
        <dbReference type="EMBL" id="MFH4981765.1"/>
    </source>
</evidence>
<accession>A0ABD6EZK3</accession>
<dbReference type="EMBL" id="JBGFUD010007828">
    <property type="protein sequence ID" value="MFH4981765.1"/>
    <property type="molecule type" value="Genomic_DNA"/>
</dbReference>